<proteinExistence type="predicted"/>
<dbReference type="Proteomes" id="UP001284601">
    <property type="component" value="Unassembled WGS sequence"/>
</dbReference>
<feature type="chain" id="PRO_5045843802" description="Protein activator of alkane oxidation PraB" evidence="1">
    <location>
        <begin position="25"/>
        <end position="184"/>
    </location>
</feature>
<comment type="caution">
    <text evidence="2">The sequence shown here is derived from an EMBL/GenBank/DDBJ whole genome shotgun (WGS) entry which is preliminary data.</text>
</comment>
<dbReference type="RefSeq" id="WP_318595778.1">
    <property type="nucleotide sequence ID" value="NZ_JAWSTH010000006.1"/>
</dbReference>
<evidence type="ECO:0000313" key="3">
    <source>
        <dbReference type="Proteomes" id="UP001284601"/>
    </source>
</evidence>
<feature type="signal peptide" evidence="1">
    <location>
        <begin position="1"/>
        <end position="24"/>
    </location>
</feature>
<evidence type="ECO:0000313" key="2">
    <source>
        <dbReference type="EMBL" id="MDW5593516.1"/>
    </source>
</evidence>
<organism evidence="2 3">
    <name type="scientific">Conexibacter stalactiti</name>
    <dbReference type="NCBI Taxonomy" id="1940611"/>
    <lineage>
        <taxon>Bacteria</taxon>
        <taxon>Bacillati</taxon>
        <taxon>Actinomycetota</taxon>
        <taxon>Thermoleophilia</taxon>
        <taxon>Solirubrobacterales</taxon>
        <taxon>Conexibacteraceae</taxon>
        <taxon>Conexibacter</taxon>
    </lineage>
</organism>
<evidence type="ECO:0008006" key="4">
    <source>
        <dbReference type="Google" id="ProtNLM"/>
    </source>
</evidence>
<keyword evidence="3" id="KW-1185">Reference proteome</keyword>
<sequence>MRKSFLLGLVAMFALAFGASTASAFPISASPGGAITATGARFTVEGPLGVNVICNVTMTGTLATSAARSGASIGTISGVSLSGCNYTTTVLIGSGWGIRVNSHDTPLTSVLNTINNVAFEVQGLPLAGTCLFTGSINFLIGVSGGLSQGIRTLASTLTSGCPLITGRVVADQAFTLSPQQRLTI</sequence>
<protein>
    <recommendedName>
        <fullName evidence="4">Protein activator of alkane oxidation PraB</fullName>
    </recommendedName>
</protein>
<accession>A0ABU4HJN6</accession>
<name>A0ABU4HJN6_9ACTN</name>
<reference evidence="2 3" key="2">
    <citation type="submission" date="2023-10" db="EMBL/GenBank/DDBJ databases">
        <authorList>
            <person name="Han X.F."/>
        </authorList>
    </citation>
    <scope>NUCLEOTIDE SEQUENCE [LARGE SCALE GENOMIC DNA]</scope>
    <source>
        <strain evidence="2 3">KCTC 39840</strain>
    </source>
</reference>
<gene>
    <name evidence="2" type="ORF">R7226_04155</name>
</gene>
<evidence type="ECO:0000256" key="1">
    <source>
        <dbReference type="SAM" id="SignalP"/>
    </source>
</evidence>
<dbReference type="EMBL" id="JAWSTH010000006">
    <property type="protein sequence ID" value="MDW5593516.1"/>
    <property type="molecule type" value="Genomic_DNA"/>
</dbReference>
<reference evidence="3" key="1">
    <citation type="submission" date="2023-07" db="EMBL/GenBank/DDBJ databases">
        <title>Conexibacter stalactiti sp. nov., isolated from stalactites in a lava cave and emended description of the genus Conexibacter.</title>
        <authorList>
            <person name="Lee S.D."/>
        </authorList>
    </citation>
    <scope>NUCLEOTIDE SEQUENCE [LARGE SCALE GENOMIC DNA]</scope>
    <source>
        <strain evidence="3">KCTC 39840</strain>
    </source>
</reference>
<keyword evidence="1" id="KW-0732">Signal</keyword>